<comment type="caution">
    <text evidence="1">The sequence shown here is derived from an EMBL/GenBank/DDBJ whole genome shotgun (WGS) entry which is preliminary data.</text>
</comment>
<dbReference type="EMBL" id="BKAU01000001">
    <property type="protein sequence ID" value="GEP94517.1"/>
    <property type="molecule type" value="Genomic_DNA"/>
</dbReference>
<dbReference type="RefSeq" id="WP_146857984.1">
    <property type="nucleotide sequence ID" value="NZ_BKAU01000001.1"/>
</dbReference>
<dbReference type="OrthoDB" id="678418at2"/>
<sequence>MEQQLTRQEANNGKTIVRRSEEDILKHLDEQEKSGFTVKEYCELYEIVEQTFYSWLKKYRPKPEDEVKGFAPIEVVSPVVPVWPQLFAEVGNIKIYKEVPAEYLKSTHGYKSH</sequence>
<keyword evidence="2" id="KW-1185">Reference proteome</keyword>
<gene>
    <name evidence="1" type="ORF">CCY01nite_07770</name>
</gene>
<name>A0A512RFM3_9BACT</name>
<reference evidence="1 2" key="1">
    <citation type="submission" date="2019-07" db="EMBL/GenBank/DDBJ databases">
        <title>Whole genome shotgun sequence of Chitinophaga cymbidii NBRC 109752.</title>
        <authorList>
            <person name="Hosoyama A."/>
            <person name="Uohara A."/>
            <person name="Ohji S."/>
            <person name="Ichikawa N."/>
        </authorList>
    </citation>
    <scope>NUCLEOTIDE SEQUENCE [LARGE SCALE GENOMIC DNA]</scope>
    <source>
        <strain evidence="1 2">NBRC 109752</strain>
    </source>
</reference>
<protein>
    <recommendedName>
        <fullName evidence="3">Transposase</fullName>
    </recommendedName>
</protein>
<organism evidence="1 2">
    <name type="scientific">Chitinophaga cymbidii</name>
    <dbReference type="NCBI Taxonomy" id="1096750"/>
    <lineage>
        <taxon>Bacteria</taxon>
        <taxon>Pseudomonadati</taxon>
        <taxon>Bacteroidota</taxon>
        <taxon>Chitinophagia</taxon>
        <taxon>Chitinophagales</taxon>
        <taxon>Chitinophagaceae</taxon>
        <taxon>Chitinophaga</taxon>
    </lineage>
</organism>
<dbReference type="Proteomes" id="UP000321436">
    <property type="component" value="Unassembled WGS sequence"/>
</dbReference>
<evidence type="ECO:0008006" key="3">
    <source>
        <dbReference type="Google" id="ProtNLM"/>
    </source>
</evidence>
<evidence type="ECO:0000313" key="2">
    <source>
        <dbReference type="Proteomes" id="UP000321436"/>
    </source>
</evidence>
<accession>A0A512RFM3</accession>
<dbReference type="AlphaFoldDB" id="A0A512RFM3"/>
<dbReference type="NCBIfam" id="NF047593">
    <property type="entry name" value="IS66_ISAeme5_TnpA"/>
    <property type="match status" value="1"/>
</dbReference>
<proteinExistence type="predicted"/>
<evidence type="ECO:0000313" key="1">
    <source>
        <dbReference type="EMBL" id="GEP94517.1"/>
    </source>
</evidence>